<dbReference type="Proteomes" id="UP000318431">
    <property type="component" value="Unassembled WGS sequence"/>
</dbReference>
<dbReference type="PANTHER" id="PTHR30349:SF77">
    <property type="entry name" value="TYROSINE RECOMBINASE XERC"/>
    <property type="match status" value="1"/>
</dbReference>
<dbReference type="InterPro" id="IPR044068">
    <property type="entry name" value="CB"/>
</dbReference>
<keyword evidence="7" id="KW-0233">DNA recombination</keyword>
<keyword evidence="14" id="KW-1185">Reference proteome</keyword>
<feature type="region of interest" description="Disordered" evidence="10">
    <location>
        <begin position="378"/>
        <end position="398"/>
    </location>
</feature>
<dbReference type="SUPFAM" id="SSF56349">
    <property type="entry name" value="DNA breaking-rejoining enzymes"/>
    <property type="match status" value="1"/>
</dbReference>
<dbReference type="GO" id="GO:0051301">
    <property type="term" value="P:cell division"/>
    <property type="evidence" value="ECO:0007669"/>
    <property type="project" value="UniProtKB-KW"/>
</dbReference>
<dbReference type="InterPro" id="IPR013762">
    <property type="entry name" value="Integrase-like_cat_sf"/>
</dbReference>
<sequence>MLDQNLPASTVDAVAPLEAFALPAEIDGTSGSNRAPSTARQVRADNDVDAIKAWLARFLAKKTTFDNYRKEAERLLLWSTLQLGKPLSSITHEDWLQYQQFLRDPKPASRWLTADGRKYPRTAPEWRPFAGPLSPASQRQSAVILNALFSWLVHAGYLAGNPLALSRERRRRPAPRVTRYLDDDMWREVKMTVDALPRETKREREHYLRLRWLVSLSYVCGLRISEIAGNTMGGFFRRRDREGDERWWLEVLGKGDKLRIIPATDELMVELARYRRELGYAPYPSPGEATPLLLPIGGKPRAMTRGAIHEIFKDVFAKTAARLRLRGPECEAAATHVMQASAHWLRHTAGSHMANNDVDLRHVRDNLGHESISTTNTYLHSSDDARHAETEAKHRIGW</sequence>
<evidence type="ECO:0000259" key="12">
    <source>
        <dbReference type="PROSITE" id="PS51900"/>
    </source>
</evidence>
<dbReference type="GO" id="GO:0003677">
    <property type="term" value="F:DNA binding"/>
    <property type="evidence" value="ECO:0007669"/>
    <property type="project" value="UniProtKB-UniRule"/>
</dbReference>
<organism evidence="13 14">
    <name type="scientific">Pseudoduganella lurida</name>
    <dbReference type="NCBI Taxonomy" id="1036180"/>
    <lineage>
        <taxon>Bacteria</taxon>
        <taxon>Pseudomonadati</taxon>
        <taxon>Pseudomonadota</taxon>
        <taxon>Betaproteobacteria</taxon>
        <taxon>Burkholderiales</taxon>
        <taxon>Oxalobacteraceae</taxon>
        <taxon>Telluria group</taxon>
        <taxon>Pseudoduganella</taxon>
    </lineage>
</organism>
<dbReference type="GO" id="GO:0006310">
    <property type="term" value="P:DNA recombination"/>
    <property type="evidence" value="ECO:0007669"/>
    <property type="project" value="UniProtKB-KW"/>
</dbReference>
<comment type="caution">
    <text evidence="13">The sequence shown here is derived from an EMBL/GenBank/DDBJ whole genome shotgun (WGS) entry which is preliminary data.</text>
</comment>
<dbReference type="OrthoDB" id="8610787at2"/>
<evidence type="ECO:0000256" key="7">
    <source>
        <dbReference type="ARBA" id="ARBA00023172"/>
    </source>
</evidence>
<evidence type="ECO:0000259" key="11">
    <source>
        <dbReference type="PROSITE" id="PS51898"/>
    </source>
</evidence>
<dbReference type="InterPro" id="IPR010998">
    <property type="entry name" value="Integrase_recombinase_N"/>
</dbReference>
<evidence type="ECO:0000256" key="5">
    <source>
        <dbReference type="ARBA" id="ARBA00022908"/>
    </source>
</evidence>
<evidence type="ECO:0000256" key="9">
    <source>
        <dbReference type="PROSITE-ProRule" id="PRU01248"/>
    </source>
</evidence>
<evidence type="ECO:0000256" key="2">
    <source>
        <dbReference type="ARBA" id="ARBA00022490"/>
    </source>
</evidence>
<keyword evidence="4" id="KW-0159">Chromosome partition</keyword>
<dbReference type="PANTHER" id="PTHR30349">
    <property type="entry name" value="PHAGE INTEGRASE-RELATED"/>
    <property type="match status" value="1"/>
</dbReference>
<evidence type="ECO:0000313" key="14">
    <source>
        <dbReference type="Proteomes" id="UP000318431"/>
    </source>
</evidence>
<dbReference type="Gene3D" id="1.10.443.10">
    <property type="entry name" value="Intergrase catalytic core"/>
    <property type="match status" value="1"/>
</dbReference>
<comment type="subcellular location">
    <subcellularLocation>
        <location evidence="1">Cytoplasm</location>
    </subcellularLocation>
</comment>
<dbReference type="PROSITE" id="PS51898">
    <property type="entry name" value="TYR_RECOMBINASE"/>
    <property type="match status" value="1"/>
</dbReference>
<protein>
    <submittedName>
        <fullName evidence="13">Site-specific recombinase XerD</fullName>
    </submittedName>
</protein>
<dbReference type="EMBL" id="VLLB01000001">
    <property type="protein sequence ID" value="TWI69124.1"/>
    <property type="molecule type" value="Genomic_DNA"/>
</dbReference>
<dbReference type="Gene3D" id="1.10.150.130">
    <property type="match status" value="1"/>
</dbReference>
<keyword evidence="5" id="KW-0229">DNA integration</keyword>
<dbReference type="PROSITE" id="PS51900">
    <property type="entry name" value="CB"/>
    <property type="match status" value="1"/>
</dbReference>
<reference evidence="13 14" key="1">
    <citation type="journal article" date="2015" name="Stand. Genomic Sci.">
        <title>Genomic Encyclopedia of Bacterial and Archaeal Type Strains, Phase III: the genomes of soil and plant-associated and newly described type strains.</title>
        <authorList>
            <person name="Whitman W.B."/>
            <person name="Woyke T."/>
            <person name="Klenk H.P."/>
            <person name="Zhou Y."/>
            <person name="Lilburn T.G."/>
            <person name="Beck B.J."/>
            <person name="De Vos P."/>
            <person name="Vandamme P."/>
            <person name="Eisen J.A."/>
            <person name="Garrity G."/>
            <person name="Hugenholtz P."/>
            <person name="Kyrpides N.C."/>
        </authorList>
    </citation>
    <scope>NUCLEOTIDE SEQUENCE [LARGE SCALE GENOMIC DNA]</scope>
    <source>
        <strain evidence="13 14">CGMCC 1.10822</strain>
    </source>
</reference>
<evidence type="ECO:0000256" key="8">
    <source>
        <dbReference type="ARBA" id="ARBA00023306"/>
    </source>
</evidence>
<dbReference type="RefSeq" id="WP_145646857.1">
    <property type="nucleotide sequence ID" value="NZ_VLLB01000001.1"/>
</dbReference>
<gene>
    <name evidence="13" type="ORF">IP91_00190</name>
</gene>
<keyword evidence="6 9" id="KW-0238">DNA-binding</keyword>
<dbReference type="AlphaFoldDB" id="A0A562RKK2"/>
<feature type="domain" description="Tyr recombinase" evidence="11">
    <location>
        <begin position="176"/>
        <end position="392"/>
    </location>
</feature>
<accession>A0A562RKK2</accession>
<feature type="domain" description="Core-binding (CB)" evidence="12">
    <location>
        <begin position="45"/>
        <end position="153"/>
    </location>
</feature>
<feature type="compositionally biased region" description="Basic and acidic residues" evidence="10">
    <location>
        <begin position="381"/>
        <end position="398"/>
    </location>
</feature>
<keyword evidence="2" id="KW-0963">Cytoplasm</keyword>
<keyword evidence="8" id="KW-0131">Cell cycle</keyword>
<evidence type="ECO:0000313" key="13">
    <source>
        <dbReference type="EMBL" id="TWI69124.1"/>
    </source>
</evidence>
<dbReference type="InterPro" id="IPR002104">
    <property type="entry name" value="Integrase_catalytic"/>
</dbReference>
<dbReference type="GO" id="GO:0015074">
    <property type="term" value="P:DNA integration"/>
    <property type="evidence" value="ECO:0007669"/>
    <property type="project" value="UniProtKB-KW"/>
</dbReference>
<dbReference type="Pfam" id="PF00589">
    <property type="entry name" value="Phage_integrase"/>
    <property type="match status" value="1"/>
</dbReference>
<evidence type="ECO:0000256" key="6">
    <source>
        <dbReference type="ARBA" id="ARBA00023125"/>
    </source>
</evidence>
<keyword evidence="3" id="KW-0132">Cell division</keyword>
<dbReference type="GO" id="GO:0005737">
    <property type="term" value="C:cytoplasm"/>
    <property type="evidence" value="ECO:0007669"/>
    <property type="project" value="UniProtKB-SubCell"/>
</dbReference>
<dbReference type="InterPro" id="IPR011010">
    <property type="entry name" value="DNA_brk_join_enz"/>
</dbReference>
<name>A0A562RKK2_9BURK</name>
<evidence type="ECO:0000256" key="1">
    <source>
        <dbReference type="ARBA" id="ARBA00004496"/>
    </source>
</evidence>
<evidence type="ECO:0000256" key="4">
    <source>
        <dbReference type="ARBA" id="ARBA00022829"/>
    </source>
</evidence>
<evidence type="ECO:0000256" key="10">
    <source>
        <dbReference type="SAM" id="MobiDB-lite"/>
    </source>
</evidence>
<evidence type="ECO:0000256" key="3">
    <source>
        <dbReference type="ARBA" id="ARBA00022618"/>
    </source>
</evidence>
<dbReference type="InterPro" id="IPR050090">
    <property type="entry name" value="Tyrosine_recombinase_XerCD"/>
</dbReference>
<proteinExistence type="predicted"/>
<dbReference type="GO" id="GO:0007059">
    <property type="term" value="P:chromosome segregation"/>
    <property type="evidence" value="ECO:0007669"/>
    <property type="project" value="UniProtKB-KW"/>
</dbReference>